<protein>
    <recommendedName>
        <fullName evidence="14">galacturonan 1,4-alpha-galacturonidase</fullName>
        <ecNumber evidence="14">3.2.1.67</ecNumber>
    </recommendedName>
</protein>
<evidence type="ECO:0000256" key="3">
    <source>
        <dbReference type="ARBA" id="ARBA00022525"/>
    </source>
</evidence>
<keyword evidence="18" id="KW-0456">Lyase</keyword>
<dbReference type="InterPro" id="IPR006626">
    <property type="entry name" value="PbH1"/>
</dbReference>
<keyword evidence="19" id="KW-1185">Reference proteome</keyword>
<evidence type="ECO:0000256" key="11">
    <source>
        <dbReference type="ARBA" id="ARBA00023316"/>
    </source>
</evidence>
<dbReference type="PANTHER" id="PTHR31736">
    <property type="match status" value="1"/>
</dbReference>
<gene>
    <name evidence="18" type="ORF">BJY01DRAFT_251973</name>
</gene>
<evidence type="ECO:0000256" key="15">
    <source>
        <dbReference type="ARBA" id="ARBA00048766"/>
    </source>
</evidence>
<name>A0ABR4J8U5_9EURO</name>
<evidence type="ECO:0000256" key="16">
    <source>
        <dbReference type="RuleBase" id="RU361169"/>
    </source>
</evidence>
<evidence type="ECO:0000256" key="12">
    <source>
        <dbReference type="ARBA" id="ARBA00023326"/>
    </source>
</evidence>
<evidence type="ECO:0000256" key="10">
    <source>
        <dbReference type="ARBA" id="ARBA00023295"/>
    </source>
</evidence>
<evidence type="ECO:0000256" key="8">
    <source>
        <dbReference type="ARBA" id="ARBA00023180"/>
    </source>
</evidence>
<keyword evidence="11" id="KW-0961">Cell wall biogenesis/degradation</keyword>
<dbReference type="Gene3D" id="2.160.20.10">
    <property type="entry name" value="Single-stranded right-handed beta-helix, Pectin lyase-like"/>
    <property type="match status" value="1"/>
</dbReference>
<feature type="chain" id="PRO_5046617893" description="galacturonan 1,4-alpha-galacturonidase" evidence="17">
    <location>
        <begin position="25"/>
        <end position="425"/>
    </location>
</feature>
<comment type="catalytic activity">
    <reaction evidence="15">
        <text>[(1-&gt;4)-alpha-D-galacturonosyl](n) + H2O = alpha-D-galacturonate + [(1-&gt;4)-alpha-D-galacturonosyl](n-1)</text>
        <dbReference type="Rhea" id="RHEA:14117"/>
        <dbReference type="Rhea" id="RHEA-COMP:14570"/>
        <dbReference type="Rhea" id="RHEA-COMP:14572"/>
        <dbReference type="ChEBI" id="CHEBI:15377"/>
        <dbReference type="ChEBI" id="CHEBI:58658"/>
        <dbReference type="ChEBI" id="CHEBI:140523"/>
        <dbReference type="EC" id="3.2.1.67"/>
    </reaction>
</comment>
<comment type="similarity">
    <text evidence="2 16">Belongs to the glycosyl hydrolase 28 family.</text>
</comment>
<keyword evidence="5" id="KW-0677">Repeat</keyword>
<feature type="signal peptide" evidence="17">
    <location>
        <begin position="1"/>
        <end position="24"/>
    </location>
</feature>
<evidence type="ECO:0000256" key="1">
    <source>
        <dbReference type="ARBA" id="ARBA00004613"/>
    </source>
</evidence>
<evidence type="ECO:0000256" key="2">
    <source>
        <dbReference type="ARBA" id="ARBA00008834"/>
    </source>
</evidence>
<proteinExistence type="inferred from homology"/>
<dbReference type="InterPro" id="IPR000743">
    <property type="entry name" value="Glyco_hydro_28"/>
</dbReference>
<reference evidence="18 19" key="1">
    <citation type="submission" date="2024-07" db="EMBL/GenBank/DDBJ databases">
        <title>Section-level genome sequencing and comparative genomics of Aspergillus sections Usti and Cavernicolus.</title>
        <authorList>
            <consortium name="Lawrence Berkeley National Laboratory"/>
            <person name="Nybo J.L."/>
            <person name="Vesth T.C."/>
            <person name="Theobald S."/>
            <person name="Frisvad J.C."/>
            <person name="Larsen T.O."/>
            <person name="Kjaerboelling I."/>
            <person name="Rothschild-Mancinelli K."/>
            <person name="Lyhne E.K."/>
            <person name="Kogle M.E."/>
            <person name="Barry K."/>
            <person name="Clum A."/>
            <person name="Na H."/>
            <person name="Ledsgaard L."/>
            <person name="Lin J."/>
            <person name="Lipzen A."/>
            <person name="Kuo A."/>
            <person name="Riley R."/>
            <person name="Mondo S."/>
            <person name="Labutti K."/>
            <person name="Haridas S."/>
            <person name="Pangalinan J."/>
            <person name="Salamov A.A."/>
            <person name="Simmons B.A."/>
            <person name="Magnuson J.K."/>
            <person name="Chen J."/>
            <person name="Drula E."/>
            <person name="Henrissat B."/>
            <person name="Wiebenga A."/>
            <person name="Lubbers R.J."/>
            <person name="Gomes A.C."/>
            <person name="Makela M.R."/>
            <person name="Stajich J."/>
            <person name="Grigoriev I.V."/>
            <person name="Mortensen U.H."/>
            <person name="De Vries R.P."/>
            <person name="Baker S.E."/>
            <person name="Andersen M.R."/>
        </authorList>
    </citation>
    <scope>NUCLEOTIDE SEQUENCE [LARGE SCALE GENOMIC DNA]</scope>
    <source>
        <strain evidence="18 19">CBS 123904</strain>
    </source>
</reference>
<dbReference type="SMART" id="SM00710">
    <property type="entry name" value="PbH1"/>
    <property type="match status" value="4"/>
</dbReference>
<comment type="caution">
    <text evidence="18">The sequence shown here is derived from an EMBL/GenBank/DDBJ whole genome shotgun (WGS) entry which is preliminary data.</text>
</comment>
<keyword evidence="9" id="KW-0119">Carbohydrate metabolism</keyword>
<evidence type="ECO:0000313" key="19">
    <source>
        <dbReference type="Proteomes" id="UP001610446"/>
    </source>
</evidence>
<dbReference type="SUPFAM" id="SSF51126">
    <property type="entry name" value="Pectin lyase-like"/>
    <property type="match status" value="1"/>
</dbReference>
<keyword evidence="6 16" id="KW-0378">Hydrolase</keyword>
<evidence type="ECO:0000256" key="7">
    <source>
        <dbReference type="ARBA" id="ARBA00023157"/>
    </source>
</evidence>
<dbReference type="PANTHER" id="PTHR31736:SF12">
    <property type="entry name" value="EXO-POLYGALACTURONASE, PUTATIVE-RELATED"/>
    <property type="match status" value="1"/>
</dbReference>
<evidence type="ECO:0000313" key="18">
    <source>
        <dbReference type="EMBL" id="KAL2836476.1"/>
    </source>
</evidence>
<evidence type="ECO:0000256" key="9">
    <source>
        <dbReference type="ARBA" id="ARBA00023277"/>
    </source>
</evidence>
<keyword evidence="8" id="KW-0325">Glycoprotein</keyword>
<dbReference type="EMBL" id="JBFXLU010000178">
    <property type="protein sequence ID" value="KAL2836476.1"/>
    <property type="molecule type" value="Genomic_DNA"/>
</dbReference>
<comment type="subcellular location">
    <subcellularLocation>
        <location evidence="1">Secreted</location>
    </subcellularLocation>
</comment>
<dbReference type="Pfam" id="PF00295">
    <property type="entry name" value="Glyco_hydro_28"/>
    <property type="match status" value="1"/>
</dbReference>
<dbReference type="GO" id="GO:0016829">
    <property type="term" value="F:lyase activity"/>
    <property type="evidence" value="ECO:0007669"/>
    <property type="project" value="UniProtKB-KW"/>
</dbReference>
<evidence type="ECO:0000256" key="6">
    <source>
        <dbReference type="ARBA" id="ARBA00022801"/>
    </source>
</evidence>
<evidence type="ECO:0000256" key="13">
    <source>
        <dbReference type="ARBA" id="ARBA00037312"/>
    </source>
</evidence>
<dbReference type="InterPro" id="IPR011050">
    <property type="entry name" value="Pectin_lyase_fold/virulence"/>
</dbReference>
<evidence type="ECO:0000256" key="4">
    <source>
        <dbReference type="ARBA" id="ARBA00022729"/>
    </source>
</evidence>
<keyword evidence="7" id="KW-1015">Disulfide bond</keyword>
<sequence>MNIFSTALWAFYLTLLASARPSSATVSVSSHHGQKTCTVKPRGNQKNDVPNILRAFRKCNHGGRIVFPAGETYWIAERLNPHVRDITIDWQGTWLFSDNLTYWRENSYPIEFQKHAAGFVLSGSGITIDGHGLGGINGNGDVWYNDEKGVTKTGRPMPFVFWNVTDVHVSNFAIDQPQLWSINIMNGTDMSFRNIRVTVNETGAPEGANWAQNTDGFDTMDVSNIRLHNFTFTGGDDCIAIKPRSYNIHISDVTCNGGNGIAIGSLGQYLEDSSVENVLIENVKTLNTRYGTYIKTWMGVLVPQDNYESDYQPRGGGWGRVRNITFSNFDVSGSARGMLITQDNGNNGSSSVKGTSKMEISDVLFENYNGVLGSSSNAVSVSCSQVNPCFGVEFRDMGFVDREGDTLKGSCKWVAEGGVSGLPGC</sequence>
<dbReference type="InterPro" id="IPR012334">
    <property type="entry name" value="Pectin_lyas_fold"/>
</dbReference>
<keyword evidence="10 16" id="KW-0326">Glycosidase</keyword>
<keyword evidence="12" id="KW-0624">Polysaccharide degradation</keyword>
<keyword evidence="4 17" id="KW-0732">Signal</keyword>
<evidence type="ECO:0000256" key="5">
    <source>
        <dbReference type="ARBA" id="ARBA00022737"/>
    </source>
</evidence>
<evidence type="ECO:0000256" key="17">
    <source>
        <dbReference type="SAM" id="SignalP"/>
    </source>
</evidence>
<accession>A0ABR4J8U5</accession>
<keyword evidence="3" id="KW-0964">Secreted</keyword>
<dbReference type="EC" id="3.2.1.67" evidence="14"/>
<dbReference type="Proteomes" id="UP001610446">
    <property type="component" value="Unassembled WGS sequence"/>
</dbReference>
<comment type="function">
    <text evidence="13">Specific in hydrolyzing the terminal glycosidic bond of polygalacturonic acid and oligogalacturonates.</text>
</comment>
<organism evidence="18 19">
    <name type="scientific">Aspergillus pseudoustus</name>
    <dbReference type="NCBI Taxonomy" id="1810923"/>
    <lineage>
        <taxon>Eukaryota</taxon>
        <taxon>Fungi</taxon>
        <taxon>Dikarya</taxon>
        <taxon>Ascomycota</taxon>
        <taxon>Pezizomycotina</taxon>
        <taxon>Eurotiomycetes</taxon>
        <taxon>Eurotiomycetidae</taxon>
        <taxon>Eurotiales</taxon>
        <taxon>Aspergillaceae</taxon>
        <taxon>Aspergillus</taxon>
        <taxon>Aspergillus subgen. Nidulantes</taxon>
    </lineage>
</organism>
<evidence type="ECO:0000256" key="14">
    <source>
        <dbReference type="ARBA" id="ARBA00038933"/>
    </source>
</evidence>